<comment type="caution">
    <text evidence="2">The sequence shown here is derived from an EMBL/GenBank/DDBJ whole genome shotgun (WGS) entry which is preliminary data.</text>
</comment>
<organism evidence="2 3">
    <name type="scientific">Hymenobacter fodinae</name>
    <dbReference type="NCBI Taxonomy" id="2510796"/>
    <lineage>
        <taxon>Bacteria</taxon>
        <taxon>Pseudomonadati</taxon>
        <taxon>Bacteroidota</taxon>
        <taxon>Cytophagia</taxon>
        <taxon>Cytophagales</taxon>
        <taxon>Hymenobacteraceae</taxon>
        <taxon>Hymenobacter</taxon>
    </lineage>
</organism>
<proteinExistence type="predicted"/>
<dbReference type="EMBL" id="SRLA01000004">
    <property type="protein sequence ID" value="TGE05597.1"/>
    <property type="molecule type" value="Genomic_DNA"/>
</dbReference>
<protein>
    <submittedName>
        <fullName evidence="2">Uncharacterized protein</fullName>
    </submittedName>
</protein>
<name>A0A4Z0P5E5_9BACT</name>
<reference evidence="2 3" key="1">
    <citation type="submission" date="2019-04" db="EMBL/GenBank/DDBJ databases">
        <authorList>
            <person name="Feng G."/>
            <person name="Zhang J."/>
            <person name="Zhu H."/>
        </authorList>
    </citation>
    <scope>NUCLEOTIDE SEQUENCE [LARGE SCALE GENOMIC DNA]</scope>
    <source>
        <strain evidence="2 3">92R-1</strain>
    </source>
</reference>
<evidence type="ECO:0000313" key="2">
    <source>
        <dbReference type="EMBL" id="TGE05597.1"/>
    </source>
</evidence>
<dbReference type="AlphaFoldDB" id="A0A4Z0P5E5"/>
<keyword evidence="3" id="KW-1185">Reference proteome</keyword>
<accession>A0A4Z0P5E5</accession>
<evidence type="ECO:0000256" key="1">
    <source>
        <dbReference type="SAM" id="MobiDB-lite"/>
    </source>
</evidence>
<gene>
    <name evidence="2" type="ORF">EU556_20055</name>
</gene>
<sequence>MPTKNTLTEQRRERAIARGDKEPEPKFGLAAYMRGLDFNHPDRLAYLKATKPGAPAGSAPRTIAELQALTATPTPSKRRR</sequence>
<feature type="region of interest" description="Disordered" evidence="1">
    <location>
        <begin position="1"/>
        <end position="22"/>
    </location>
</feature>
<dbReference type="RefSeq" id="WP_135435910.1">
    <property type="nucleotide sequence ID" value="NZ_SRLA01000004.1"/>
</dbReference>
<dbReference type="Proteomes" id="UP000298337">
    <property type="component" value="Unassembled WGS sequence"/>
</dbReference>
<feature type="compositionally biased region" description="Basic and acidic residues" evidence="1">
    <location>
        <begin position="9"/>
        <end position="22"/>
    </location>
</feature>
<evidence type="ECO:0000313" key="3">
    <source>
        <dbReference type="Proteomes" id="UP000298337"/>
    </source>
</evidence>